<proteinExistence type="inferred from homology"/>
<evidence type="ECO:0000259" key="16">
    <source>
        <dbReference type="Pfam" id="PF00912"/>
    </source>
</evidence>
<dbReference type="RefSeq" id="WP_193718360.1">
    <property type="nucleotide sequence ID" value="NZ_JACSPN010000002.1"/>
</dbReference>
<feature type="compositionally biased region" description="Basic and acidic residues" evidence="14">
    <location>
        <begin position="712"/>
        <end position="736"/>
    </location>
</feature>
<evidence type="ECO:0000256" key="5">
    <source>
        <dbReference type="ARBA" id="ARBA00022676"/>
    </source>
</evidence>
<comment type="catalytic activity">
    <reaction evidence="12">
        <text>Preferential cleavage: (Ac)2-L-Lys-D-Ala-|-D-Ala. Also transpeptidation of peptidyl-alanyl moieties that are N-acyl substituents of D-alanine.</text>
        <dbReference type="EC" id="3.4.16.4"/>
    </reaction>
</comment>
<accession>A0A9D5U6Z5</accession>
<evidence type="ECO:0000256" key="8">
    <source>
        <dbReference type="ARBA" id="ARBA00022960"/>
    </source>
</evidence>
<dbReference type="InterPro" id="IPR036950">
    <property type="entry name" value="PBP_transglycosylase"/>
</dbReference>
<comment type="similarity">
    <text evidence="2">In the N-terminal section; belongs to the glycosyltransferase 51 family.</text>
</comment>
<dbReference type="InterPro" id="IPR023346">
    <property type="entry name" value="Lysozyme-like_dom_sf"/>
</dbReference>
<dbReference type="SUPFAM" id="SSF53955">
    <property type="entry name" value="Lysozyme-like"/>
    <property type="match status" value="1"/>
</dbReference>
<keyword evidence="10" id="KW-0511">Multifunctional enzyme</keyword>
<dbReference type="Gene3D" id="3.40.710.10">
    <property type="entry name" value="DD-peptidase/beta-lactamase superfamily"/>
    <property type="match status" value="1"/>
</dbReference>
<dbReference type="AlphaFoldDB" id="A0A9D5U6Z5"/>
<evidence type="ECO:0000259" key="15">
    <source>
        <dbReference type="Pfam" id="PF00905"/>
    </source>
</evidence>
<feature type="domain" description="Penicillin-binding protein transpeptidase" evidence="15">
    <location>
        <begin position="371"/>
        <end position="652"/>
    </location>
</feature>
<dbReference type="PANTHER" id="PTHR32282:SF33">
    <property type="entry name" value="PEPTIDOGLYCAN GLYCOSYLTRANSFERASE"/>
    <property type="match status" value="1"/>
</dbReference>
<keyword evidence="7" id="KW-0378">Hydrolase</keyword>
<gene>
    <name evidence="17" type="ORF">H9623_01610</name>
</gene>
<dbReference type="GO" id="GO:0009002">
    <property type="term" value="F:serine-type D-Ala-D-Ala carboxypeptidase activity"/>
    <property type="evidence" value="ECO:0007669"/>
    <property type="project" value="UniProtKB-EC"/>
</dbReference>
<evidence type="ECO:0000256" key="13">
    <source>
        <dbReference type="ARBA" id="ARBA00049902"/>
    </source>
</evidence>
<evidence type="ECO:0000256" key="14">
    <source>
        <dbReference type="SAM" id="MobiDB-lite"/>
    </source>
</evidence>
<feature type="region of interest" description="Disordered" evidence="14">
    <location>
        <begin position="611"/>
        <end position="632"/>
    </location>
</feature>
<keyword evidence="9" id="KW-0573">Peptidoglycan synthesis</keyword>
<dbReference type="GO" id="GO:0008658">
    <property type="term" value="F:penicillin binding"/>
    <property type="evidence" value="ECO:0007669"/>
    <property type="project" value="InterPro"/>
</dbReference>
<evidence type="ECO:0000256" key="2">
    <source>
        <dbReference type="ARBA" id="ARBA00007739"/>
    </source>
</evidence>
<evidence type="ECO:0000256" key="12">
    <source>
        <dbReference type="ARBA" id="ARBA00034000"/>
    </source>
</evidence>
<keyword evidence="5" id="KW-0328">Glycosyltransferase</keyword>
<dbReference type="PANTHER" id="PTHR32282">
    <property type="entry name" value="BINDING PROTEIN TRANSPEPTIDASE, PUTATIVE-RELATED"/>
    <property type="match status" value="1"/>
</dbReference>
<keyword evidence="8" id="KW-0133">Cell shape</keyword>
<evidence type="ECO:0000256" key="6">
    <source>
        <dbReference type="ARBA" id="ARBA00022679"/>
    </source>
</evidence>
<keyword evidence="18" id="KW-1185">Reference proteome</keyword>
<dbReference type="SUPFAM" id="SSF56601">
    <property type="entry name" value="beta-lactamase/transpeptidase-like"/>
    <property type="match status" value="1"/>
</dbReference>
<evidence type="ECO:0000256" key="1">
    <source>
        <dbReference type="ARBA" id="ARBA00007090"/>
    </source>
</evidence>
<evidence type="ECO:0000313" key="18">
    <source>
        <dbReference type="Proteomes" id="UP000822993"/>
    </source>
</evidence>
<evidence type="ECO:0000256" key="4">
    <source>
        <dbReference type="ARBA" id="ARBA00022670"/>
    </source>
</evidence>
<dbReference type="InterPro" id="IPR050396">
    <property type="entry name" value="Glycosyltr_51/Transpeptidase"/>
</dbReference>
<evidence type="ECO:0000313" key="17">
    <source>
        <dbReference type="EMBL" id="MBE7699005.1"/>
    </source>
</evidence>
<feature type="region of interest" description="Disordered" evidence="14">
    <location>
        <begin position="699"/>
        <end position="736"/>
    </location>
</feature>
<dbReference type="Proteomes" id="UP000822993">
    <property type="component" value="Unassembled WGS sequence"/>
</dbReference>
<evidence type="ECO:0000256" key="10">
    <source>
        <dbReference type="ARBA" id="ARBA00023268"/>
    </source>
</evidence>
<evidence type="ECO:0000256" key="11">
    <source>
        <dbReference type="ARBA" id="ARBA00023316"/>
    </source>
</evidence>
<dbReference type="InterPro" id="IPR012338">
    <property type="entry name" value="Beta-lactam/transpept-like"/>
</dbReference>
<dbReference type="InterPro" id="IPR001460">
    <property type="entry name" value="PCN-bd_Tpept"/>
</dbReference>
<keyword evidence="4" id="KW-0645">Protease</keyword>
<keyword evidence="3" id="KW-0121">Carboxypeptidase</keyword>
<dbReference type="InterPro" id="IPR001264">
    <property type="entry name" value="Glyco_trans_51"/>
</dbReference>
<dbReference type="Gene3D" id="1.10.3810.10">
    <property type="entry name" value="Biosynthetic peptidoglycan transglycosylase-like"/>
    <property type="match status" value="1"/>
</dbReference>
<dbReference type="GO" id="GO:0030288">
    <property type="term" value="C:outer membrane-bounded periplasmic space"/>
    <property type="evidence" value="ECO:0007669"/>
    <property type="project" value="TreeGrafter"/>
</dbReference>
<name>A0A9D5U6Z5_9CELL</name>
<dbReference type="Pfam" id="PF00905">
    <property type="entry name" value="Transpeptidase"/>
    <property type="match status" value="1"/>
</dbReference>
<keyword evidence="11" id="KW-0961">Cell wall biogenesis/degradation</keyword>
<comment type="caution">
    <text evidence="17">The sequence shown here is derived from an EMBL/GenBank/DDBJ whole genome shotgun (WGS) entry which is preliminary data.</text>
</comment>
<dbReference type="GO" id="GO:0006508">
    <property type="term" value="P:proteolysis"/>
    <property type="evidence" value="ECO:0007669"/>
    <property type="project" value="UniProtKB-KW"/>
</dbReference>
<comment type="similarity">
    <text evidence="1">In the C-terminal section; belongs to the transpeptidase family.</text>
</comment>
<dbReference type="GO" id="GO:0008360">
    <property type="term" value="P:regulation of cell shape"/>
    <property type="evidence" value="ECO:0007669"/>
    <property type="project" value="UniProtKB-KW"/>
</dbReference>
<dbReference type="GO" id="GO:0071555">
    <property type="term" value="P:cell wall organization"/>
    <property type="evidence" value="ECO:0007669"/>
    <property type="project" value="UniProtKB-KW"/>
</dbReference>
<keyword evidence="6" id="KW-0808">Transferase</keyword>
<dbReference type="GO" id="GO:0009252">
    <property type="term" value="P:peptidoglycan biosynthetic process"/>
    <property type="evidence" value="ECO:0007669"/>
    <property type="project" value="UniProtKB-KW"/>
</dbReference>
<reference evidence="17 18" key="1">
    <citation type="submission" date="2020-08" db="EMBL/GenBank/DDBJ databases">
        <title>A Genomic Blueprint of the Chicken Gut Microbiome.</title>
        <authorList>
            <person name="Gilroy R."/>
            <person name="Ravi A."/>
            <person name="Getino M."/>
            <person name="Pursley I."/>
            <person name="Horton D.L."/>
            <person name="Alikhan N.-F."/>
            <person name="Baker D."/>
            <person name="Gharbi K."/>
            <person name="Hall N."/>
            <person name="Watson M."/>
            <person name="Adriaenssens E.M."/>
            <person name="Foster-Nyarko E."/>
            <person name="Jarju S."/>
            <person name="Secka A."/>
            <person name="Antonio M."/>
            <person name="Oren A."/>
            <person name="Chaudhuri R."/>
            <person name="La Ragione R.M."/>
            <person name="Hildebrand F."/>
            <person name="Pallen M.J."/>
        </authorList>
    </citation>
    <scope>NUCLEOTIDE SEQUENCE [LARGE SCALE GENOMIC DNA]</scope>
    <source>
        <strain evidence="17 18">Sa1BUA8</strain>
    </source>
</reference>
<feature type="domain" description="Glycosyl transferase family 51" evidence="16">
    <location>
        <begin position="82"/>
        <end position="266"/>
    </location>
</feature>
<dbReference type="Pfam" id="PF00912">
    <property type="entry name" value="Transgly"/>
    <property type="match status" value="1"/>
</dbReference>
<comment type="catalytic activity">
    <reaction evidence="13">
        <text>[GlcNAc-(1-&gt;4)-Mur2Ac(oyl-L-Ala-gamma-D-Glu-L-Lys-D-Ala-D-Ala)](n)-di-trans,octa-cis-undecaprenyl diphosphate + beta-D-GlcNAc-(1-&gt;4)-Mur2Ac(oyl-L-Ala-gamma-D-Glu-L-Lys-D-Ala-D-Ala)-di-trans,octa-cis-undecaprenyl diphosphate = [GlcNAc-(1-&gt;4)-Mur2Ac(oyl-L-Ala-gamma-D-Glu-L-Lys-D-Ala-D-Ala)](n+1)-di-trans,octa-cis-undecaprenyl diphosphate + di-trans,octa-cis-undecaprenyl diphosphate + H(+)</text>
        <dbReference type="Rhea" id="RHEA:23708"/>
        <dbReference type="Rhea" id="RHEA-COMP:9602"/>
        <dbReference type="Rhea" id="RHEA-COMP:9603"/>
        <dbReference type="ChEBI" id="CHEBI:15378"/>
        <dbReference type="ChEBI" id="CHEBI:58405"/>
        <dbReference type="ChEBI" id="CHEBI:60033"/>
        <dbReference type="ChEBI" id="CHEBI:78435"/>
        <dbReference type="EC" id="2.4.99.28"/>
    </reaction>
</comment>
<protein>
    <submittedName>
        <fullName evidence="17">Penicillin-binding protein</fullName>
    </submittedName>
</protein>
<dbReference type="FunFam" id="1.10.3810.10:FF:000001">
    <property type="entry name" value="Penicillin-binding protein 1A"/>
    <property type="match status" value="1"/>
</dbReference>
<sequence>MGPSTRLSQTTGAFKALALLLAFVLVSAVGGVLAAGLLLPFAAGANTVTEDVTQMFDELPDALEPGPLSEKSRLYANDGATLLATFYTENRIVVPLDQVSQPMKDAVIAIEDHRYYEHGGIDPEGVTRAAINNFTGGDTQGGSSLTQQYVKNVLIEQAMRDDDPVAVRAARDDSLGRKAREAKLAISIETIMTKDEILQGYLNIAQFGIRVYGVETAALHYFGKHASELSVVEAATIAGVTNAPTKYDPVTNPVDSEKRRNRVLLKLLEQKYITQQQHDEAVATPLPATLNVQPISGGCQTAAGAAFFCDYVTKVITSDPTFGKTKKERQALLYRGGLDITTTLDPRMQAAAEANISAAVPASDPSGLEDAIVAVEPGTGKILSMAQNRPYDVSREPAPGTTAVNYSADQLHGSSSGFSPGSTWKVFTLAEWLRSGRTLSDKVNASKRTFIPNRDFRASCARLDRIPWSPGNADGSTDQGAIPVLRATFNSVNTAYASMETQLDLCAVRDMAWSAGLRPSRTAEVTGDASSINVMPTMTIGTQNSSPLQLAAAYATFASGGTYCEPVAITRVVGADGSDLPVPSANCDPGAVDPRIARTVTFALENVMTQGTAKKSQLSRPSAGKSGTANNNHHTWFIGYTPQIVTAVWIGNAENDVSMSYMRINGRYEKRWYGSTLAAPTWRSFMETALEGLPVVGFPGPDPAMLGGAPDAKPDKPSKPSKPSQDDSRESRGDDD</sequence>
<organism evidence="17 18">
    <name type="scientific">Oerskovia douganii</name>
    <dbReference type="NCBI Taxonomy" id="2762210"/>
    <lineage>
        <taxon>Bacteria</taxon>
        <taxon>Bacillati</taxon>
        <taxon>Actinomycetota</taxon>
        <taxon>Actinomycetes</taxon>
        <taxon>Micrococcales</taxon>
        <taxon>Cellulomonadaceae</taxon>
        <taxon>Oerskovia</taxon>
    </lineage>
</organism>
<dbReference type="GO" id="GO:0008955">
    <property type="term" value="F:peptidoglycan glycosyltransferase activity"/>
    <property type="evidence" value="ECO:0007669"/>
    <property type="project" value="UniProtKB-EC"/>
</dbReference>
<dbReference type="EMBL" id="JACSPN010000002">
    <property type="protein sequence ID" value="MBE7699005.1"/>
    <property type="molecule type" value="Genomic_DNA"/>
</dbReference>
<evidence type="ECO:0000256" key="3">
    <source>
        <dbReference type="ARBA" id="ARBA00022645"/>
    </source>
</evidence>
<evidence type="ECO:0000256" key="7">
    <source>
        <dbReference type="ARBA" id="ARBA00022801"/>
    </source>
</evidence>
<evidence type="ECO:0000256" key="9">
    <source>
        <dbReference type="ARBA" id="ARBA00022984"/>
    </source>
</evidence>